<keyword evidence="2" id="KW-1185">Reference proteome</keyword>
<protein>
    <submittedName>
        <fullName evidence="3">Uncharacterized protein</fullName>
    </submittedName>
</protein>
<sequence>MPRSKNADSSSANGHVELQPLNVDDNDYSKHEEEANNDKKVEEKKPPEKKSVSLLTLYRYATGWDR</sequence>
<name>A0A914VLT3_9BILA</name>
<dbReference type="AlphaFoldDB" id="A0A914VLT3"/>
<dbReference type="Proteomes" id="UP000887566">
    <property type="component" value="Unplaced"/>
</dbReference>
<accession>A0A914VLT3</accession>
<evidence type="ECO:0000313" key="2">
    <source>
        <dbReference type="Proteomes" id="UP000887566"/>
    </source>
</evidence>
<feature type="region of interest" description="Disordered" evidence="1">
    <location>
        <begin position="1"/>
        <end position="51"/>
    </location>
</feature>
<reference evidence="3" key="1">
    <citation type="submission" date="2022-11" db="UniProtKB">
        <authorList>
            <consortium name="WormBaseParasite"/>
        </authorList>
    </citation>
    <scope>IDENTIFICATION</scope>
</reference>
<feature type="compositionally biased region" description="Basic and acidic residues" evidence="1">
    <location>
        <begin position="27"/>
        <end position="51"/>
    </location>
</feature>
<evidence type="ECO:0000313" key="3">
    <source>
        <dbReference type="WBParaSite" id="PSAMB.scaffold21614size589.g38355.t1"/>
    </source>
</evidence>
<organism evidence="2 3">
    <name type="scientific">Plectus sambesii</name>
    <dbReference type="NCBI Taxonomy" id="2011161"/>
    <lineage>
        <taxon>Eukaryota</taxon>
        <taxon>Metazoa</taxon>
        <taxon>Ecdysozoa</taxon>
        <taxon>Nematoda</taxon>
        <taxon>Chromadorea</taxon>
        <taxon>Plectida</taxon>
        <taxon>Plectina</taxon>
        <taxon>Plectoidea</taxon>
        <taxon>Plectidae</taxon>
        <taxon>Plectus</taxon>
    </lineage>
</organism>
<proteinExistence type="predicted"/>
<dbReference type="WBParaSite" id="PSAMB.scaffold21614size589.g38355.t1">
    <property type="protein sequence ID" value="PSAMB.scaffold21614size589.g38355.t1"/>
    <property type="gene ID" value="PSAMB.scaffold21614size589.g38355"/>
</dbReference>
<evidence type="ECO:0000256" key="1">
    <source>
        <dbReference type="SAM" id="MobiDB-lite"/>
    </source>
</evidence>